<evidence type="ECO:0000256" key="1">
    <source>
        <dbReference type="ARBA" id="ARBA00022737"/>
    </source>
</evidence>
<dbReference type="PROSITE" id="PS50853">
    <property type="entry name" value="FN3"/>
    <property type="match status" value="1"/>
</dbReference>
<evidence type="ECO:0000313" key="8">
    <source>
        <dbReference type="EMBL" id="MCW1915067.1"/>
    </source>
</evidence>
<evidence type="ECO:0000259" key="5">
    <source>
        <dbReference type="PROSITE" id="PS50268"/>
    </source>
</evidence>
<dbReference type="PANTHER" id="PTHR44170">
    <property type="entry name" value="PROTEIN SIDEKICK"/>
    <property type="match status" value="1"/>
</dbReference>
<dbReference type="CDD" id="cd00063">
    <property type="entry name" value="FN3"/>
    <property type="match status" value="2"/>
</dbReference>
<feature type="chain" id="PRO_5046742532" evidence="4">
    <location>
        <begin position="28"/>
        <end position="2148"/>
    </location>
</feature>
<gene>
    <name evidence="8" type="ORF">OJ996_15885</name>
</gene>
<keyword evidence="2" id="KW-1015">Disulfide bond</keyword>
<dbReference type="PROSITE" id="PS50835">
    <property type="entry name" value="IG_LIKE"/>
    <property type="match status" value="1"/>
</dbReference>
<name>A0ABT3G5F4_9BACT</name>
<dbReference type="SMART" id="SM00409">
    <property type="entry name" value="IG"/>
    <property type="match status" value="2"/>
</dbReference>
<dbReference type="InterPro" id="IPR006946">
    <property type="entry name" value="DGR2-like_dom"/>
</dbReference>
<feature type="domain" description="Fibronectin type-III" evidence="7">
    <location>
        <begin position="692"/>
        <end position="779"/>
    </location>
</feature>
<dbReference type="InterPro" id="IPR013783">
    <property type="entry name" value="Ig-like_fold"/>
</dbReference>
<evidence type="ECO:0000256" key="4">
    <source>
        <dbReference type="SAM" id="SignalP"/>
    </source>
</evidence>
<dbReference type="PROSITE" id="PS50268">
    <property type="entry name" value="CADHERIN_2"/>
    <property type="match status" value="1"/>
</dbReference>
<accession>A0ABT3G5F4</accession>
<feature type="compositionally biased region" description="Low complexity" evidence="3">
    <location>
        <begin position="67"/>
        <end position="79"/>
    </location>
</feature>
<organism evidence="8 9">
    <name type="scientific">Luteolibacter rhizosphaerae</name>
    <dbReference type="NCBI Taxonomy" id="2989719"/>
    <lineage>
        <taxon>Bacteria</taxon>
        <taxon>Pseudomonadati</taxon>
        <taxon>Verrucomicrobiota</taxon>
        <taxon>Verrucomicrobiia</taxon>
        <taxon>Verrucomicrobiales</taxon>
        <taxon>Verrucomicrobiaceae</taxon>
        <taxon>Luteolibacter</taxon>
    </lineage>
</organism>
<dbReference type="CDD" id="cd11304">
    <property type="entry name" value="Cadherin_repeat"/>
    <property type="match status" value="1"/>
</dbReference>
<evidence type="ECO:0000313" key="9">
    <source>
        <dbReference type="Proteomes" id="UP001165653"/>
    </source>
</evidence>
<protein>
    <submittedName>
        <fullName evidence="8">DUF642 domain-containing protein</fullName>
    </submittedName>
</protein>
<dbReference type="Proteomes" id="UP001165653">
    <property type="component" value="Unassembled WGS sequence"/>
</dbReference>
<dbReference type="InterPro" id="IPR002126">
    <property type="entry name" value="Cadherin-like_dom"/>
</dbReference>
<dbReference type="InterPro" id="IPR007110">
    <property type="entry name" value="Ig-like_dom"/>
</dbReference>
<evidence type="ECO:0000256" key="2">
    <source>
        <dbReference type="ARBA" id="ARBA00023157"/>
    </source>
</evidence>
<evidence type="ECO:0000259" key="7">
    <source>
        <dbReference type="PROSITE" id="PS50853"/>
    </source>
</evidence>
<sequence length="2148" mass="219329">MFSSPLVSRRALRLGLPLLAISTGAYIWTQAPPVSPEAVQAPAVSSVRHQAPPSPELPAGAEIPGKAPEAPAATTSPAPSLQAAAPLTREMDLAINPYAAGLSAPGKSKRAWDTKFIESFQRSKDGDPVRFELTNGAIAEGIVRIVQFDQGSVFYVSGELSAPEQGKFFFLTPPAGGKAGKAVGVVEFPASETAYRVEPTGADGAPELWQRRLDEVVCMRGAEADPALLDHATCSCGKPHDIVPLRPDQVPNYVPEHNDEIISLQSYPGSPAVLLLDFAGGYTNSWGGIAYARPNVSNEVIKDVWKRVAEDFMPFNINVTTDINVFLAAPAASRQRCCYTTTPVTAAGVAYYGSWNWGNDTVCWSVYNVGKAAAEVGSHEVGHTLGLAHQGQTGGGEYYGGHGGGETGWAPIMGVGYYQAVTTWAKGEYTNANQGQDQLLTITTTNNNVGYRADDTGSTLATSRYLEIYTGNSVSAEGVIERTADTDAFQFTTTGGTVNLRVDPVAPGDWGNLATMATLADASGNVLFTANAQEDVSSTINANLAAGTYTFRVTGVGKNDPLTNGFSDYGSLGYYSVSGTVPGARQPTRLSVDERAPNSTVVGNIPATNPNNSPLTYTIASGNTGGTFAISNAGVVNVANNTLLDYYTLAANPALYAAQFELFVNIANVNNPALSETNRRVVIAVEQLYAPKPTGLIATLDSSLRIRLEWAQSYGATGYNVKRSTTPGGPYASRGTVTGMSFSDSGLTQGVTYYYVVTAVNENGGSNNSAEASAVALPVAGGFESPRLAAGTFRYAPAGATAGWTFGGSAGNGSGLVSNGSAFGNPTSPEGTQAAFVQSSSSISQTISGLTPGTLYTINYLAAQRGGQSGQTWDLVIDGNVIKSNTAGPASYTAHTATFTATAALHTLAIVGTNTAGGDNTVFIDNLQIVAAGPTIANFSFESPGLGGGSGAYQYNPSGGSWTFGGSAGNGTGIAANGSAFGSPAAPHGSQVAFVQQNGTLSQALSGFTSGKAYTVSYFAAQRGGSYGGQTWDVKIGSNVIQSNGVGSTSFTSYTARFVASSSTQTLSFAGTNLNGGDRSVFLDNVSISPSDAIQPVVPGLALTSPANNTVFASNAPVNLTASVTANGNAINAVQFFVGKTLIGQINNAPYTCAWSNASAGKHTAFARVLFNNGSSEDSAPLVFVVANTNLNLGFETPNLGGGHQYAPAGASWTFSQTGIASNGSAFNSPAAPEGTQVGFVQFTGTTSQIITGFVPGTNYTVTYSAAQRSGNQQTWNVKIDGAVIQSASGGSSSFANRSASFTASAAYHALAFEGTNLAGGDNTIFIDNISFNPPLQSNQGPALVANTSPATATDVVGSEVSFTAAFGSQLPTTYQWQKIVNGQLTDIAGATTPTLTLANLQLADAGSYRLQATSAAGVSVSAASTLTVANVPAAVDNVIVSHAAQTGLGSSSPIFSPTWEVIPGSLIATKAPSEAGSGNFTNSTNVLTNGSVGRSTFGSGGATATQVTAGGGAGQSLTYTLGTSPGGYSLFRIVVHGGWPDAGRDQQAYTVSYATVAAPTTFLPLAEVNYNPANPAAVQSATRSTLVSSTGGPLATGVAALRFDFTTPSPENGYCGYTEISVYGSSQEPAVLMHTSPATATEVVGGQVTFTASISGATPLSYQWQKVVNGTPSDIAGATGPSLTLSNLQAGDAASYQLKATNSQGTATSTPGKLTVNNVPAAVNNVITSLAAQTGLGGNTTFTPSWKLMADGSLIGGLAPSSAAGNFSLNGNGKSTAALTTIRSLSISPTTVGENSFNYLSGGNGGGAGSSVVYTLPAGGNGHTLTKIMVHGGWSDAGRDQQAYTLSYSKVATPNTFVTLSSVNYNPTNTAAVQSTTRSTLTAANGVLATNVAAVKFDFSTPGSENGWVGYAQLAVYGSPTLSSPINLTATPGDAQATLSWAMTPGASSYNVKRSTVNGGPYATIGSVSSPGFLNTGLTNGTPYYYVVTALNGSEETGSSSQVSVTPVAVGYEGWLDDYPSITGPARGAAADPDGDGIPNGIEFLTGTSPAEASNAAPMSNTMDGSGNLVLQFKRVDAAKAYAVTVESATGIAGPWTSIAVPNIATSTPAMTVIENGNAADDITVVILREGQPKKFARVRIAIPVAP</sequence>
<keyword evidence="4" id="KW-0732">Signal</keyword>
<dbReference type="EMBL" id="JAPDDR010000008">
    <property type="protein sequence ID" value="MCW1915067.1"/>
    <property type="molecule type" value="Genomic_DNA"/>
</dbReference>
<dbReference type="Gene3D" id="2.60.40.10">
    <property type="entry name" value="Immunoglobulins"/>
    <property type="match status" value="5"/>
</dbReference>
<comment type="caution">
    <text evidence="8">The sequence shown here is derived from an EMBL/GenBank/DDBJ whole genome shotgun (WGS) entry which is preliminary data.</text>
</comment>
<dbReference type="SUPFAM" id="SSF49313">
    <property type="entry name" value="Cadherin-like"/>
    <property type="match status" value="1"/>
</dbReference>
<keyword evidence="9" id="KW-1185">Reference proteome</keyword>
<dbReference type="SUPFAM" id="SSF49265">
    <property type="entry name" value="Fibronectin type III"/>
    <property type="match status" value="2"/>
</dbReference>
<dbReference type="InterPro" id="IPR003961">
    <property type="entry name" value="FN3_dom"/>
</dbReference>
<dbReference type="InterPro" id="IPR036116">
    <property type="entry name" value="FN3_sf"/>
</dbReference>
<dbReference type="SUPFAM" id="SSF55486">
    <property type="entry name" value="Metalloproteases ('zincins'), catalytic domain"/>
    <property type="match status" value="1"/>
</dbReference>
<feature type="domain" description="Ig-like" evidence="6">
    <location>
        <begin position="1630"/>
        <end position="1716"/>
    </location>
</feature>
<proteinExistence type="predicted"/>
<evidence type="ECO:0000259" key="6">
    <source>
        <dbReference type="PROSITE" id="PS50835"/>
    </source>
</evidence>
<dbReference type="Pfam" id="PF04862">
    <property type="entry name" value="DUF642"/>
    <property type="match status" value="1"/>
</dbReference>
<feature type="region of interest" description="Disordered" evidence="3">
    <location>
        <begin position="41"/>
        <end position="79"/>
    </location>
</feature>
<evidence type="ECO:0000256" key="3">
    <source>
        <dbReference type="SAM" id="MobiDB-lite"/>
    </source>
</evidence>
<dbReference type="InterPro" id="IPR036179">
    <property type="entry name" value="Ig-like_dom_sf"/>
</dbReference>
<dbReference type="SMART" id="SM00060">
    <property type="entry name" value="FN3"/>
    <property type="match status" value="3"/>
</dbReference>
<reference evidence="8" key="1">
    <citation type="submission" date="2022-10" db="EMBL/GenBank/DDBJ databases">
        <title>Luteolibacter sp. GHJ8, whole genome shotgun sequencing project.</title>
        <authorList>
            <person name="Zhao G."/>
            <person name="Shen L."/>
        </authorList>
    </citation>
    <scope>NUCLEOTIDE SEQUENCE</scope>
    <source>
        <strain evidence="8">GHJ8</strain>
    </source>
</reference>
<dbReference type="Gene3D" id="2.60.40.60">
    <property type="entry name" value="Cadherins"/>
    <property type="match status" value="1"/>
</dbReference>
<dbReference type="SUPFAM" id="SSF48726">
    <property type="entry name" value="Immunoglobulin"/>
    <property type="match status" value="2"/>
</dbReference>
<dbReference type="Gene3D" id="2.60.120.380">
    <property type="match status" value="1"/>
</dbReference>
<keyword evidence="1" id="KW-0677">Repeat</keyword>
<dbReference type="RefSeq" id="WP_264514609.1">
    <property type="nucleotide sequence ID" value="NZ_JAPDDR010000008.1"/>
</dbReference>
<dbReference type="PANTHER" id="PTHR44170:SF6">
    <property type="entry name" value="CONTACTIN"/>
    <property type="match status" value="1"/>
</dbReference>
<dbReference type="InterPro" id="IPR015919">
    <property type="entry name" value="Cadherin-like_sf"/>
</dbReference>
<dbReference type="InterPro" id="IPR003599">
    <property type="entry name" value="Ig_sub"/>
</dbReference>
<dbReference type="Pfam" id="PF17957">
    <property type="entry name" value="Big_7"/>
    <property type="match status" value="1"/>
</dbReference>
<feature type="signal peptide" evidence="4">
    <location>
        <begin position="1"/>
        <end position="27"/>
    </location>
</feature>
<feature type="domain" description="Cadherin" evidence="5">
    <location>
        <begin position="584"/>
        <end position="674"/>
    </location>
</feature>